<evidence type="ECO:0000256" key="1">
    <source>
        <dbReference type="ARBA" id="ARBA00004922"/>
    </source>
</evidence>
<keyword evidence="2 7" id="KW-0808">Transferase</keyword>
<evidence type="ECO:0000256" key="4">
    <source>
        <dbReference type="ARBA" id="ARBA00022803"/>
    </source>
</evidence>
<dbReference type="Gene3D" id="3.40.50.2000">
    <property type="entry name" value="Glycogen Phosphorylase B"/>
    <property type="match status" value="1"/>
</dbReference>
<evidence type="ECO:0000313" key="7">
    <source>
        <dbReference type="EMBL" id="MBP1860074.1"/>
    </source>
</evidence>
<dbReference type="InterPro" id="IPR037919">
    <property type="entry name" value="OGT"/>
</dbReference>
<evidence type="ECO:0000256" key="3">
    <source>
        <dbReference type="ARBA" id="ARBA00022737"/>
    </source>
</evidence>
<name>A0ABS4EQ49_9HYPH</name>
<evidence type="ECO:0000313" key="8">
    <source>
        <dbReference type="Proteomes" id="UP000823786"/>
    </source>
</evidence>
<dbReference type="InterPro" id="IPR029489">
    <property type="entry name" value="OGT/SEC/SPY_C"/>
</dbReference>
<dbReference type="InterPro" id="IPR011990">
    <property type="entry name" value="TPR-like_helical_dom_sf"/>
</dbReference>
<dbReference type="Pfam" id="PF13844">
    <property type="entry name" value="Glyco_transf_41"/>
    <property type="match status" value="2"/>
</dbReference>
<sequence>MSAPLPRALQSYKAQKYNDALEALSPLLRKPQSLGMDVLLIAAQCYAKTNQYASAADFYTRAADMGGPKQAMLRTLAANMLKEANESRAALNSARIAAKSAAFDAHAEESYRRYLHEFLCLDERLMDDQRVLDRLKAGDARYFDFEFPHNNILWCADESINARQTKIHNATAFTQQTRAARRAVPHAFQQKIRVGYLSGDFGDQHPTMRLFQGVLLQHDRQKFDVTLFCHTDEETIKKDRGMRAKYPNVIQLGHLSDRDAATLIRQSGIDVLVDLKGHTKGARLGLINLGAAPIQAAYCGYPGSGTGIDCDYIIGDAIVTPESSRPFYHEKFCILPDTYQPNDDTYRPLPPATSRRELGLPEDRTVFASFNATKKISPATAQLWADILLRAEESVLWMMCPDRFARENFAQWMENAGIGPDRIIFADPAGYADHIARLQAADIGLDTFPCNGHTTTSDKLWAGLPVPTFKGSHFASRVSESLLRAIDLEELVASDPQGYVDLCVSLAQSPDRVRTLKEKLNANRRTAPLFDTRRFTRHLETAYTMMVDRATQGLEPDHIQVPPMETHGAGRG</sequence>
<dbReference type="PANTHER" id="PTHR44366:SF1">
    <property type="entry name" value="UDP-N-ACETYLGLUCOSAMINE--PEPTIDE N-ACETYLGLUCOSAMINYLTRANSFERASE 110 KDA SUBUNIT"/>
    <property type="match status" value="1"/>
</dbReference>
<organism evidence="7 8">
    <name type="scientific">Rhizobium herbae</name>
    <dbReference type="NCBI Taxonomy" id="508661"/>
    <lineage>
        <taxon>Bacteria</taxon>
        <taxon>Pseudomonadati</taxon>
        <taxon>Pseudomonadota</taxon>
        <taxon>Alphaproteobacteria</taxon>
        <taxon>Hyphomicrobiales</taxon>
        <taxon>Rhizobiaceae</taxon>
        <taxon>Rhizobium/Agrobacterium group</taxon>
        <taxon>Rhizobium</taxon>
    </lineage>
</organism>
<dbReference type="Proteomes" id="UP000823786">
    <property type="component" value="Unassembled WGS sequence"/>
</dbReference>
<feature type="region of interest" description="Disordered" evidence="5">
    <location>
        <begin position="553"/>
        <end position="572"/>
    </location>
</feature>
<gene>
    <name evidence="7" type="ORF">J2Z75_003595</name>
</gene>
<proteinExistence type="predicted"/>
<dbReference type="RefSeq" id="WP_209854074.1">
    <property type="nucleotide sequence ID" value="NZ_JAGGJV010000006.1"/>
</dbReference>
<comment type="pathway">
    <text evidence="1">Protein modification; protein glycosylation.</text>
</comment>
<accession>A0ABS4EQ49</accession>
<evidence type="ECO:0000256" key="2">
    <source>
        <dbReference type="ARBA" id="ARBA00022679"/>
    </source>
</evidence>
<dbReference type="SUPFAM" id="SSF48452">
    <property type="entry name" value="TPR-like"/>
    <property type="match status" value="1"/>
</dbReference>
<keyword evidence="4" id="KW-0802">TPR repeat</keyword>
<dbReference type="PANTHER" id="PTHR44366">
    <property type="entry name" value="UDP-N-ACETYLGLUCOSAMINE--PEPTIDE N-ACETYLGLUCOSAMINYLTRANSFERASE 110 KDA SUBUNIT"/>
    <property type="match status" value="1"/>
</dbReference>
<feature type="domain" description="O-GlcNAc transferase C-terminal" evidence="6">
    <location>
        <begin position="352"/>
        <end position="539"/>
    </location>
</feature>
<comment type="caution">
    <text evidence="7">The sequence shown here is derived from an EMBL/GenBank/DDBJ whole genome shotgun (WGS) entry which is preliminary data.</text>
</comment>
<keyword evidence="8" id="KW-1185">Reference proteome</keyword>
<feature type="domain" description="O-GlcNAc transferase C-terminal" evidence="6">
    <location>
        <begin position="187"/>
        <end position="340"/>
    </location>
</feature>
<dbReference type="Gene3D" id="3.40.50.11380">
    <property type="match status" value="1"/>
</dbReference>
<reference evidence="7 8" key="1">
    <citation type="submission" date="2021-03" db="EMBL/GenBank/DDBJ databases">
        <title>Genomic Encyclopedia of Type Strains, Phase IV (KMG-IV): sequencing the most valuable type-strain genomes for metagenomic binning, comparative biology and taxonomic classification.</title>
        <authorList>
            <person name="Goeker M."/>
        </authorList>
    </citation>
    <scope>NUCLEOTIDE SEQUENCE [LARGE SCALE GENOMIC DNA]</scope>
    <source>
        <strain evidence="7 8">DSM 26427</strain>
    </source>
</reference>
<evidence type="ECO:0000256" key="5">
    <source>
        <dbReference type="SAM" id="MobiDB-lite"/>
    </source>
</evidence>
<dbReference type="EMBL" id="JAGGJV010000006">
    <property type="protein sequence ID" value="MBP1860074.1"/>
    <property type="molecule type" value="Genomic_DNA"/>
</dbReference>
<keyword evidence="3" id="KW-0677">Repeat</keyword>
<evidence type="ECO:0000259" key="6">
    <source>
        <dbReference type="Pfam" id="PF13844"/>
    </source>
</evidence>
<protein>
    <submittedName>
        <fullName evidence="7">O-linked N-acetylglucosamine transferase (SPINDLY family)</fullName>
    </submittedName>
</protein>
<dbReference type="GO" id="GO:0016740">
    <property type="term" value="F:transferase activity"/>
    <property type="evidence" value="ECO:0007669"/>
    <property type="project" value="UniProtKB-KW"/>
</dbReference>